<dbReference type="EMBL" id="JXSX01000001">
    <property type="protein sequence ID" value="KIR66492.1"/>
    <property type="molecule type" value="Genomic_DNA"/>
</dbReference>
<evidence type="ECO:0000313" key="2">
    <source>
        <dbReference type="EMBL" id="KIR66492.1"/>
    </source>
</evidence>
<dbReference type="Proteomes" id="UP000032254">
    <property type="component" value="Unassembled WGS sequence"/>
</dbReference>
<dbReference type="AlphaFoldDB" id="A0A0D0V6G4"/>
<proteinExistence type="predicted"/>
<feature type="transmembrane region" description="Helical" evidence="1">
    <location>
        <begin position="21"/>
        <end position="45"/>
    </location>
</feature>
<evidence type="ECO:0000256" key="1">
    <source>
        <dbReference type="SAM" id="Phobius"/>
    </source>
</evidence>
<feature type="transmembrane region" description="Helical" evidence="1">
    <location>
        <begin position="158"/>
        <end position="188"/>
    </location>
</feature>
<dbReference type="GeneID" id="301305535"/>
<sequence length="205" mass="20251">MNAVPQDVPARRDWRDVLRDAADLALVGFALVVGALPVVTAGAALATASAAVHDRITDGGWPDARTTLRRYVRGLPAGVPVTLAVLAGAVLLGADLAALATGRVPGGAPALLVTGVVTAALAGYAGLVVVEVGRAGGRGWRAAARAAARSCLARPGGWAATSGVCCVAGVLTALVIPVALPILAGYALAALHAVARRPAVAVEPS</sequence>
<name>A0A0D0V6G4_9ACTN</name>
<dbReference type="RefSeq" id="WP_043963405.1">
    <property type="nucleotide sequence ID" value="NZ_JXSX01000001.1"/>
</dbReference>
<keyword evidence="3" id="KW-1185">Reference proteome</keyword>
<organism evidence="2 3">
    <name type="scientific">Micromonospora haikouensis</name>
    <dbReference type="NCBI Taxonomy" id="686309"/>
    <lineage>
        <taxon>Bacteria</taxon>
        <taxon>Bacillati</taxon>
        <taxon>Actinomycetota</taxon>
        <taxon>Actinomycetes</taxon>
        <taxon>Micromonosporales</taxon>
        <taxon>Micromonosporaceae</taxon>
        <taxon>Micromonospora</taxon>
    </lineage>
</organism>
<feature type="transmembrane region" description="Helical" evidence="1">
    <location>
        <begin position="77"/>
        <end position="98"/>
    </location>
</feature>
<accession>A0A0D0V6G4</accession>
<evidence type="ECO:0000313" key="3">
    <source>
        <dbReference type="Proteomes" id="UP000032254"/>
    </source>
</evidence>
<dbReference type="PATRIC" id="fig|47853.6.peg.3308"/>
<dbReference type="OrthoDB" id="3399214at2"/>
<comment type="caution">
    <text evidence="2">The sequence shown here is derived from an EMBL/GenBank/DDBJ whole genome shotgun (WGS) entry which is preliminary data.</text>
</comment>
<feature type="transmembrane region" description="Helical" evidence="1">
    <location>
        <begin position="110"/>
        <end position="130"/>
    </location>
</feature>
<keyword evidence="1" id="KW-0812">Transmembrane</keyword>
<gene>
    <name evidence="2" type="ORF">TK50_15680</name>
</gene>
<keyword evidence="1" id="KW-1133">Transmembrane helix</keyword>
<reference evidence="2 3" key="1">
    <citation type="submission" date="2015-01" db="EMBL/GenBank/DDBJ databases">
        <title>Sequencing and annotation of Micromonospora carbonacea strain JXNU-1 genome.</title>
        <authorList>
            <person name="Long Z."/>
            <person name="Huang Y."/>
            <person name="Jiang Y."/>
        </authorList>
    </citation>
    <scope>NUCLEOTIDE SEQUENCE [LARGE SCALE GENOMIC DNA]</scope>
    <source>
        <strain evidence="2 3">JXNU-1</strain>
    </source>
</reference>
<protein>
    <submittedName>
        <fullName evidence="2">Uncharacterized protein</fullName>
    </submittedName>
</protein>
<keyword evidence="1" id="KW-0472">Membrane</keyword>